<keyword evidence="6" id="KW-0963">Cytoplasm</keyword>
<feature type="compositionally biased region" description="Low complexity" evidence="9">
    <location>
        <begin position="405"/>
        <end position="418"/>
    </location>
</feature>
<dbReference type="GeneID" id="34587063"/>
<keyword evidence="7" id="KW-0819">tRNA processing</keyword>
<comment type="similarity">
    <text evidence="4">Belongs to the ELP4 family.</text>
</comment>
<dbReference type="CDD" id="cd19494">
    <property type="entry name" value="Elp4"/>
    <property type="match status" value="1"/>
</dbReference>
<accession>A0A178D716</accession>
<dbReference type="Proteomes" id="UP000185904">
    <property type="component" value="Unassembled WGS sequence"/>
</dbReference>
<dbReference type="GO" id="GO:0002098">
    <property type="term" value="P:tRNA wobble uridine modification"/>
    <property type="evidence" value="ECO:0007669"/>
    <property type="project" value="InterPro"/>
</dbReference>
<evidence type="ECO:0000256" key="8">
    <source>
        <dbReference type="ARBA" id="ARBA00023242"/>
    </source>
</evidence>
<organism evidence="10 11">
    <name type="scientific">Fonsecaea nubica</name>
    <dbReference type="NCBI Taxonomy" id="856822"/>
    <lineage>
        <taxon>Eukaryota</taxon>
        <taxon>Fungi</taxon>
        <taxon>Dikarya</taxon>
        <taxon>Ascomycota</taxon>
        <taxon>Pezizomycotina</taxon>
        <taxon>Eurotiomycetes</taxon>
        <taxon>Chaetothyriomycetidae</taxon>
        <taxon>Chaetothyriales</taxon>
        <taxon>Herpotrichiellaceae</taxon>
        <taxon>Fonsecaea</taxon>
    </lineage>
</organism>
<keyword evidence="8" id="KW-0539">Nucleus</keyword>
<feature type="region of interest" description="Disordered" evidence="9">
    <location>
        <begin position="338"/>
        <end position="358"/>
    </location>
</feature>
<dbReference type="EMBL" id="LVCJ01000017">
    <property type="protein sequence ID" value="OAL37164.1"/>
    <property type="molecule type" value="Genomic_DNA"/>
</dbReference>
<sequence length="427" mass="45781">MSFRKRNVGLSGSTRSEGSAVQSSAKDRVHLPGVRPSPVDGRPTTSTGTASLDALLAGHSGLALGSTILIEESGTTDYAGALLRFYAAEGLLQGHHVHVVALPEQWGRELPGAVGESEKKETPAETEKMKIAWRYESLGQFGAGAPARGGHVHPRSLARINAIFSEIPVQFLCFALALTSSFFPPTERLQPTAGQPGLDGLSAQGPPASFCHTFDLTKRLVHPASSKLDFIQLGSNPTHSPFAPVLDRLNASVMNSAPETVHRIVIPSLLSPALYPPWSSQPQNILQFLHSLRALFAAHPGRLTAVMSLPLSLYPRSSGLVRWIELLNDGVFELSPFPHSAEGDATPARGPSGVAEEPPQGLLQVHRLPMLHDRGSGLGTFESDWTFTLSRRKFTIKPFNLPPVEGDTGAQQAAGQEQTGKKADMEF</sequence>
<comment type="subcellular location">
    <subcellularLocation>
        <location evidence="2">Cytoplasm</location>
    </subcellularLocation>
    <subcellularLocation>
        <location evidence="1">Nucleus</location>
    </subcellularLocation>
</comment>
<evidence type="ECO:0000256" key="1">
    <source>
        <dbReference type="ARBA" id="ARBA00004123"/>
    </source>
</evidence>
<dbReference type="OrthoDB" id="289162at2759"/>
<proteinExistence type="inferred from homology"/>
<evidence type="ECO:0000313" key="10">
    <source>
        <dbReference type="EMBL" id="OAL37164.1"/>
    </source>
</evidence>
<dbReference type="UniPathway" id="UPA00988"/>
<dbReference type="Pfam" id="PF05625">
    <property type="entry name" value="PAXNEB"/>
    <property type="match status" value="2"/>
</dbReference>
<dbReference type="InterPro" id="IPR027417">
    <property type="entry name" value="P-loop_NTPase"/>
</dbReference>
<evidence type="ECO:0000256" key="4">
    <source>
        <dbReference type="ARBA" id="ARBA00007573"/>
    </source>
</evidence>
<evidence type="ECO:0000313" key="11">
    <source>
        <dbReference type="Proteomes" id="UP000185904"/>
    </source>
</evidence>
<dbReference type="InterPro" id="IPR008728">
    <property type="entry name" value="Elongator_complex_protein_4"/>
</dbReference>
<name>A0A178D716_9EURO</name>
<evidence type="ECO:0000256" key="3">
    <source>
        <dbReference type="ARBA" id="ARBA00005043"/>
    </source>
</evidence>
<evidence type="ECO:0000256" key="6">
    <source>
        <dbReference type="ARBA" id="ARBA00022490"/>
    </source>
</evidence>
<keyword evidence="11" id="KW-1185">Reference proteome</keyword>
<dbReference type="GO" id="GO:0005737">
    <property type="term" value="C:cytoplasm"/>
    <property type="evidence" value="ECO:0007669"/>
    <property type="project" value="UniProtKB-SubCell"/>
</dbReference>
<dbReference type="GO" id="GO:0008023">
    <property type="term" value="C:transcription elongation factor complex"/>
    <property type="evidence" value="ECO:0007669"/>
    <property type="project" value="TreeGrafter"/>
</dbReference>
<feature type="compositionally biased region" description="Polar residues" evidence="9">
    <location>
        <begin position="10"/>
        <end position="24"/>
    </location>
</feature>
<evidence type="ECO:0000256" key="9">
    <source>
        <dbReference type="SAM" id="MobiDB-lite"/>
    </source>
</evidence>
<reference evidence="10 11" key="1">
    <citation type="submission" date="2016-03" db="EMBL/GenBank/DDBJ databases">
        <title>The draft genome sequence of Fonsecaea nubica causative agent of cutaneous subcutaneous infection in human host.</title>
        <authorList>
            <person name="Costa F."/>
            <person name="Sybren D.H."/>
            <person name="Raittz R.T."/>
            <person name="Weiss V.A."/>
            <person name="Leao A.C."/>
            <person name="Gomes R."/>
            <person name="De Souza E.M."/>
            <person name="Pedrosa F.O."/>
            <person name="Steffens M.B."/>
            <person name="Bombassaro A."/>
            <person name="Tadra-Sfeir M.Z."/>
            <person name="Moreno L.F."/>
            <person name="Najafzadeh M.J."/>
            <person name="Felipe M.S."/>
            <person name="Teixeira M."/>
            <person name="Sun J."/>
            <person name="Xi L."/>
            <person name="Castro M.A."/>
            <person name="Vicente V.A."/>
        </authorList>
    </citation>
    <scope>NUCLEOTIDE SEQUENCE [LARGE SCALE GENOMIC DNA]</scope>
    <source>
        <strain evidence="10 11">CBS 269.64</strain>
    </source>
</reference>
<evidence type="ECO:0000256" key="5">
    <source>
        <dbReference type="ARBA" id="ARBA00020265"/>
    </source>
</evidence>
<evidence type="ECO:0000256" key="2">
    <source>
        <dbReference type="ARBA" id="ARBA00004496"/>
    </source>
</evidence>
<dbReference type="AlphaFoldDB" id="A0A178D716"/>
<comment type="caution">
    <text evidence="10">The sequence shown here is derived from an EMBL/GenBank/DDBJ whole genome shotgun (WGS) entry which is preliminary data.</text>
</comment>
<dbReference type="PANTHER" id="PTHR12896:SF1">
    <property type="entry name" value="ELONGATOR COMPLEX PROTEIN 4"/>
    <property type="match status" value="1"/>
</dbReference>
<feature type="region of interest" description="Disordered" evidence="9">
    <location>
        <begin position="1"/>
        <end position="48"/>
    </location>
</feature>
<evidence type="ECO:0000256" key="7">
    <source>
        <dbReference type="ARBA" id="ARBA00022694"/>
    </source>
</evidence>
<gene>
    <name evidence="10" type="ORF">AYO20_03642</name>
</gene>
<dbReference type="Gene3D" id="3.40.50.300">
    <property type="entry name" value="P-loop containing nucleotide triphosphate hydrolases"/>
    <property type="match status" value="2"/>
</dbReference>
<comment type="pathway">
    <text evidence="3">tRNA modification; 5-methoxycarbonylmethyl-2-thiouridine-tRNA biosynthesis.</text>
</comment>
<dbReference type="PANTHER" id="PTHR12896">
    <property type="entry name" value="PAX6 NEIGHBOR PROTEIN PAXNEB"/>
    <property type="match status" value="1"/>
</dbReference>
<dbReference type="GO" id="GO:0033588">
    <property type="term" value="C:elongator holoenzyme complex"/>
    <property type="evidence" value="ECO:0007669"/>
    <property type="project" value="InterPro"/>
</dbReference>
<feature type="region of interest" description="Disordered" evidence="9">
    <location>
        <begin position="400"/>
        <end position="427"/>
    </location>
</feature>
<dbReference type="RefSeq" id="XP_022502176.1">
    <property type="nucleotide sequence ID" value="XM_022641943.1"/>
</dbReference>
<protein>
    <recommendedName>
        <fullName evidence="5">Elongator complex protein 4</fullName>
    </recommendedName>
</protein>